<accession>A0A9P4VM20</accession>
<gene>
    <name evidence="1" type="ORF">M501DRAFT_1004965</name>
</gene>
<name>A0A9P4VM20_9PEZI</name>
<dbReference type="EMBL" id="MU006097">
    <property type="protein sequence ID" value="KAF2838121.1"/>
    <property type="molecule type" value="Genomic_DNA"/>
</dbReference>
<comment type="caution">
    <text evidence="1">The sequence shown here is derived from an EMBL/GenBank/DDBJ whole genome shotgun (WGS) entry which is preliminary data.</text>
</comment>
<reference evidence="1" key="1">
    <citation type="journal article" date="2020" name="Stud. Mycol.">
        <title>101 Dothideomycetes genomes: a test case for predicting lifestyles and emergence of pathogens.</title>
        <authorList>
            <person name="Haridas S."/>
            <person name="Albert R."/>
            <person name="Binder M."/>
            <person name="Bloem J."/>
            <person name="Labutti K."/>
            <person name="Salamov A."/>
            <person name="Andreopoulos B."/>
            <person name="Baker S."/>
            <person name="Barry K."/>
            <person name="Bills G."/>
            <person name="Bluhm B."/>
            <person name="Cannon C."/>
            <person name="Castanera R."/>
            <person name="Culley D."/>
            <person name="Daum C."/>
            <person name="Ezra D."/>
            <person name="Gonzalez J."/>
            <person name="Henrissat B."/>
            <person name="Kuo A."/>
            <person name="Liang C."/>
            <person name="Lipzen A."/>
            <person name="Lutzoni F."/>
            <person name="Magnuson J."/>
            <person name="Mondo S."/>
            <person name="Nolan M."/>
            <person name="Ohm R."/>
            <person name="Pangilinan J."/>
            <person name="Park H.-J."/>
            <person name="Ramirez L."/>
            <person name="Alfaro M."/>
            <person name="Sun H."/>
            <person name="Tritt A."/>
            <person name="Yoshinaga Y."/>
            <person name="Zwiers L.-H."/>
            <person name="Turgeon B."/>
            <person name="Goodwin S."/>
            <person name="Spatafora J."/>
            <person name="Crous P."/>
            <person name="Grigoriev I."/>
        </authorList>
    </citation>
    <scope>NUCLEOTIDE SEQUENCE</scope>
    <source>
        <strain evidence="1">CBS 101060</strain>
    </source>
</reference>
<organism evidence="1 2">
    <name type="scientific">Patellaria atrata CBS 101060</name>
    <dbReference type="NCBI Taxonomy" id="1346257"/>
    <lineage>
        <taxon>Eukaryota</taxon>
        <taxon>Fungi</taxon>
        <taxon>Dikarya</taxon>
        <taxon>Ascomycota</taxon>
        <taxon>Pezizomycotina</taxon>
        <taxon>Dothideomycetes</taxon>
        <taxon>Dothideomycetes incertae sedis</taxon>
        <taxon>Patellariales</taxon>
        <taxon>Patellariaceae</taxon>
        <taxon>Patellaria</taxon>
    </lineage>
</organism>
<keyword evidence="2" id="KW-1185">Reference proteome</keyword>
<sequence>MDLSLESLRYPLKHHVPKDSSGPVVMHISWWVWTFQEQFVRGWERMTLRAESAY</sequence>
<proteinExistence type="predicted"/>
<dbReference type="AlphaFoldDB" id="A0A9P4VM20"/>
<evidence type="ECO:0000313" key="2">
    <source>
        <dbReference type="Proteomes" id="UP000799429"/>
    </source>
</evidence>
<evidence type="ECO:0000313" key="1">
    <source>
        <dbReference type="EMBL" id="KAF2838121.1"/>
    </source>
</evidence>
<dbReference type="Proteomes" id="UP000799429">
    <property type="component" value="Unassembled WGS sequence"/>
</dbReference>
<protein>
    <submittedName>
        <fullName evidence="1">Uncharacterized protein</fullName>
    </submittedName>
</protein>